<feature type="active site" description="O-(5'-phospho-DNA)-tyrosine intermediate" evidence="9 10">
    <location>
        <position position="118"/>
    </location>
</feature>
<dbReference type="HAMAP" id="MF_01897">
    <property type="entry name" value="GyrA"/>
    <property type="match status" value="1"/>
</dbReference>
<gene>
    <name evidence="9" type="primary">gyrA</name>
    <name evidence="13" type="ORF">SAMN04488243_10954</name>
</gene>
<dbReference type="GO" id="GO:0006261">
    <property type="term" value="P:DNA-templated DNA replication"/>
    <property type="evidence" value="ECO:0007669"/>
    <property type="project" value="UniProtKB-UniRule"/>
</dbReference>
<dbReference type="SUPFAM" id="SSF101904">
    <property type="entry name" value="GyrA/ParC C-terminal domain-like"/>
    <property type="match status" value="1"/>
</dbReference>
<keyword evidence="4 9" id="KW-0547">Nucleotide-binding</keyword>
<dbReference type="Gene3D" id="2.120.10.90">
    <property type="entry name" value="DNA gyrase/topoisomerase IV, subunit A, C-terminal"/>
    <property type="match status" value="1"/>
</dbReference>
<evidence type="ECO:0000256" key="5">
    <source>
        <dbReference type="ARBA" id="ARBA00022840"/>
    </source>
</evidence>
<dbReference type="PANTHER" id="PTHR43493:SF5">
    <property type="entry name" value="DNA GYRASE SUBUNIT A, CHLOROPLASTIC_MITOCHONDRIAL"/>
    <property type="match status" value="1"/>
</dbReference>
<reference evidence="14" key="1">
    <citation type="submission" date="2016-10" db="EMBL/GenBank/DDBJ databases">
        <authorList>
            <person name="Varghese N."/>
            <person name="Submissions S."/>
        </authorList>
    </citation>
    <scope>NUCLEOTIDE SEQUENCE [LARGE SCALE GENOMIC DNA]</scope>
    <source>
        <strain evidence="14">CGMCC 1.6992</strain>
    </source>
</reference>
<name>A0A1G7FK37_9DEIN</name>
<evidence type="ECO:0000256" key="10">
    <source>
        <dbReference type="PROSITE-ProRule" id="PRU01384"/>
    </source>
</evidence>
<accession>A0A1G7FK37</accession>
<proteinExistence type="inferred from homology"/>
<dbReference type="SUPFAM" id="SSF56719">
    <property type="entry name" value="Type II DNA topoisomerase"/>
    <property type="match status" value="1"/>
</dbReference>
<keyword evidence="14" id="KW-1185">Reference proteome</keyword>
<dbReference type="RefSeq" id="WP_093006449.1">
    <property type="nucleotide sequence ID" value="NZ_FNBC01000009.1"/>
</dbReference>
<dbReference type="Gene3D" id="3.90.199.10">
    <property type="entry name" value="Topoisomerase II, domain 5"/>
    <property type="match status" value="1"/>
</dbReference>
<dbReference type="Pfam" id="PF00521">
    <property type="entry name" value="DNA_topoisoIV"/>
    <property type="match status" value="1"/>
</dbReference>
<dbReference type="InterPro" id="IPR002205">
    <property type="entry name" value="Topo_IIA_dom_A"/>
</dbReference>
<evidence type="ECO:0000313" key="14">
    <source>
        <dbReference type="Proteomes" id="UP000199446"/>
    </source>
</evidence>
<keyword evidence="7 9" id="KW-0238">DNA-binding</keyword>
<feature type="short sequence motif" description="GyrA-box" evidence="9">
    <location>
        <begin position="519"/>
        <end position="525"/>
    </location>
</feature>
<comment type="catalytic activity">
    <reaction evidence="1 9 10">
        <text>ATP-dependent breakage, passage and rejoining of double-stranded DNA.</text>
        <dbReference type="EC" id="5.6.2.2"/>
    </reaction>
</comment>
<protein>
    <recommendedName>
        <fullName evidence="9">DNA gyrase subunit A</fullName>
        <ecNumber evidence="9">5.6.2.2</ecNumber>
    </recommendedName>
</protein>
<comment type="similarity">
    <text evidence="2 9">Belongs to the type II topoisomerase GyrA/ParC subunit family.</text>
</comment>
<dbReference type="GO" id="GO:0005524">
    <property type="term" value="F:ATP binding"/>
    <property type="evidence" value="ECO:0007669"/>
    <property type="project" value="UniProtKB-UniRule"/>
</dbReference>
<dbReference type="Gene3D" id="1.10.268.10">
    <property type="entry name" value="Topoisomerase, domain 3"/>
    <property type="match status" value="1"/>
</dbReference>
<evidence type="ECO:0000313" key="13">
    <source>
        <dbReference type="EMBL" id="SDE76254.1"/>
    </source>
</evidence>
<dbReference type="FunFam" id="1.10.268.10:FF:000001">
    <property type="entry name" value="DNA gyrase subunit A"/>
    <property type="match status" value="1"/>
</dbReference>
<evidence type="ECO:0000259" key="12">
    <source>
        <dbReference type="PROSITE" id="PS52040"/>
    </source>
</evidence>
<dbReference type="GO" id="GO:0003677">
    <property type="term" value="F:DNA binding"/>
    <property type="evidence" value="ECO:0007669"/>
    <property type="project" value="UniProtKB-UniRule"/>
</dbReference>
<dbReference type="OrthoDB" id="9806486at2"/>
<dbReference type="CDD" id="cd00187">
    <property type="entry name" value="TOP4c"/>
    <property type="match status" value="1"/>
</dbReference>
<evidence type="ECO:0000256" key="11">
    <source>
        <dbReference type="SAM" id="Coils"/>
    </source>
</evidence>
<dbReference type="InterPro" id="IPR013758">
    <property type="entry name" value="Topo_IIA_A/C_ab"/>
</dbReference>
<comment type="subunit">
    <text evidence="9">Heterotetramer, composed of two GyrA and two GyrB chains. In the heterotetramer, GyrA contains the active site tyrosine that forms a transient covalent intermediate with DNA, while GyrB binds cofactors and catalyzes ATP hydrolysis.</text>
</comment>
<dbReference type="FunFam" id="2.120.10.90:FF:000005">
    <property type="entry name" value="DNA topoisomerase 4 subunit A"/>
    <property type="match status" value="1"/>
</dbReference>
<evidence type="ECO:0000256" key="9">
    <source>
        <dbReference type="HAMAP-Rule" id="MF_01897"/>
    </source>
</evidence>
<dbReference type="FunFam" id="3.90.199.10:FF:000001">
    <property type="entry name" value="DNA gyrase subunit A"/>
    <property type="match status" value="1"/>
</dbReference>
<dbReference type="STRING" id="482827.SAMN04488243_10954"/>
<dbReference type="NCBIfam" id="TIGR01063">
    <property type="entry name" value="gyrA"/>
    <property type="match status" value="1"/>
</dbReference>
<dbReference type="EC" id="5.6.2.2" evidence="9"/>
<dbReference type="GO" id="GO:0009330">
    <property type="term" value="C:DNA topoisomerase type II (double strand cut, ATP-hydrolyzing) complex"/>
    <property type="evidence" value="ECO:0007669"/>
    <property type="project" value="TreeGrafter"/>
</dbReference>
<dbReference type="NCBIfam" id="NF004044">
    <property type="entry name" value="PRK05561.1"/>
    <property type="match status" value="1"/>
</dbReference>
<comment type="miscellaneous">
    <text evidence="9">Few gyrases are as efficient as E.coli at forming negative supercoils. Not all organisms have 2 type II topoisomerases; in organisms with a single type II topoisomerase this enzyme also has to decatenate newly replicated chromosomes.</text>
</comment>
<dbReference type="GO" id="GO:0005694">
    <property type="term" value="C:chromosome"/>
    <property type="evidence" value="ECO:0007669"/>
    <property type="project" value="InterPro"/>
</dbReference>
<dbReference type="Pfam" id="PF03989">
    <property type="entry name" value="DNA_gyraseA_C"/>
    <property type="match status" value="6"/>
</dbReference>
<keyword evidence="6 9" id="KW-0799">Topoisomerase</keyword>
<evidence type="ECO:0000256" key="8">
    <source>
        <dbReference type="ARBA" id="ARBA00023235"/>
    </source>
</evidence>
<evidence type="ECO:0000256" key="7">
    <source>
        <dbReference type="ARBA" id="ARBA00023125"/>
    </source>
</evidence>
<evidence type="ECO:0000256" key="6">
    <source>
        <dbReference type="ARBA" id="ARBA00023029"/>
    </source>
</evidence>
<dbReference type="InterPro" id="IPR005743">
    <property type="entry name" value="GyrA"/>
</dbReference>
<dbReference type="InterPro" id="IPR013760">
    <property type="entry name" value="Topo_IIA-like_dom_sf"/>
</dbReference>
<feature type="coiled-coil region" evidence="11">
    <location>
        <begin position="430"/>
        <end position="471"/>
    </location>
</feature>
<dbReference type="Proteomes" id="UP000199446">
    <property type="component" value="Unassembled WGS sequence"/>
</dbReference>
<dbReference type="AlphaFoldDB" id="A0A1G7FK37"/>
<dbReference type="NCBIfam" id="NF004043">
    <property type="entry name" value="PRK05560.1"/>
    <property type="match status" value="1"/>
</dbReference>
<organism evidence="13 14">
    <name type="scientific">Thermus arciformis</name>
    <dbReference type="NCBI Taxonomy" id="482827"/>
    <lineage>
        <taxon>Bacteria</taxon>
        <taxon>Thermotogati</taxon>
        <taxon>Deinococcota</taxon>
        <taxon>Deinococci</taxon>
        <taxon>Thermales</taxon>
        <taxon>Thermaceae</taxon>
        <taxon>Thermus</taxon>
    </lineage>
</organism>
<evidence type="ECO:0000256" key="3">
    <source>
        <dbReference type="ARBA" id="ARBA00022490"/>
    </source>
</evidence>
<feature type="domain" description="Topo IIA-type catalytic" evidence="12">
    <location>
        <begin position="30"/>
        <end position="492"/>
    </location>
</feature>
<dbReference type="Gene3D" id="3.30.1360.40">
    <property type="match status" value="1"/>
</dbReference>
<dbReference type="GO" id="GO:0034335">
    <property type="term" value="F:DNA negative supercoiling activity"/>
    <property type="evidence" value="ECO:0007669"/>
    <property type="project" value="UniProtKB-ARBA"/>
</dbReference>
<evidence type="ECO:0000256" key="2">
    <source>
        <dbReference type="ARBA" id="ARBA00008263"/>
    </source>
</evidence>
<dbReference type="FunFam" id="3.30.1360.40:FF:000008">
    <property type="entry name" value="DNA topoisomerase (ATP-hydrolyzing)"/>
    <property type="match status" value="1"/>
</dbReference>
<dbReference type="EMBL" id="FNBC01000009">
    <property type="protein sequence ID" value="SDE76254.1"/>
    <property type="molecule type" value="Genomic_DNA"/>
</dbReference>
<keyword evidence="5 9" id="KW-0067">ATP-binding</keyword>
<comment type="subcellular location">
    <subcellularLocation>
        <location evidence="9">Cytoplasm</location>
    </subcellularLocation>
</comment>
<keyword evidence="11" id="KW-0175">Coiled coil</keyword>
<dbReference type="InterPro" id="IPR006691">
    <property type="entry name" value="GyrA/parC_rep"/>
</dbReference>
<evidence type="ECO:0000256" key="4">
    <source>
        <dbReference type="ARBA" id="ARBA00022741"/>
    </source>
</evidence>
<dbReference type="PROSITE" id="PS52040">
    <property type="entry name" value="TOPO_IIA"/>
    <property type="match status" value="1"/>
</dbReference>
<sequence length="805" mass="89445">MAQVLPVEITEELKQSFINYAMSVIVDRALPDVRDGLKPVQRRILFGAYQEGVLPNRKHVKSAKIVGEVMGKYHPHGDAAIYEALVRMAQPWNLRYPLMDGQGNFGSIDGDPPAAQRYTEARLSPIGAEMLLDIDKETVDFRPNYDGSLKEPEVLPSAIPNLLVNGASGIAVGMATSLPPHNLKEVVDALVAMIENPGITLEEVMRHLPGPDFPTGGRLSQRGIKEAYATGRGSLKVRAKVRVEEKGQRPMLVVTEIPYQVNKASLIAQIAALVKAKKLEDIVALRDESDRQGLRIAIELKRGANPQVVLNQLYKHTALQTSFTVNLLAIVNGEPKVLSLLELMRHYLDHRKEVLRRKSLFELRKAEERAHILEGLLIALDHIDEVIALIRASEDAAQARAGLQERFGLSEAQAQAILDMRLQRLVALEREKLLEEYRELMEEIARLKAILEDESRLLAEVKADLLRVKEKYGDERRTLITEFEETFNPEDLIEDEPMVITLTAQGFLKRLPLESYRAQGRGGKGLLAGRTKEEDEATQVFVADAHDDLLLFTNRGRVYRLKVYELPEMGRQARGVHVKSLLPLSEDEEVAALLSVRGLDQEGYLVFATERGLIKRTALKEYQNLGQAGLIAIRLQEGDRLVGVALSDLEDEAILATHEGQAIRFPLEEVRATGRDSQGVTGIRFKKPQDRVVSLVTVKPGEMVDLLSVSTRGYGKRTPLAEYPLQGRGGMGVITYAASPKVGRLAALLKVRGTEDLLVLSKRGLAIRTPVAEIRQYSRATAGVKVMNLPEEDEVASAFVVEEEK</sequence>
<comment type="function">
    <text evidence="9">A type II topoisomerase that negatively supercoils closed circular double-stranded (ds) DNA in an ATP-dependent manner to modulate DNA topology and maintain chromosomes in an underwound state. Negative supercoiling favors strand separation, and DNA replication, transcription, recombination and repair, all of which involve strand separation. Also able to catalyze the interconversion of other topological isomers of dsDNA rings, including catenanes and knotted rings. Type II topoisomerases break and join 2 DNA strands simultaneously in an ATP-dependent manner.</text>
</comment>
<keyword evidence="8 9" id="KW-0413">Isomerase</keyword>
<dbReference type="InterPro" id="IPR013757">
    <property type="entry name" value="Topo_IIA_A_a_sf"/>
</dbReference>
<dbReference type="GO" id="GO:0006265">
    <property type="term" value="P:DNA topological change"/>
    <property type="evidence" value="ECO:0007669"/>
    <property type="project" value="UniProtKB-UniRule"/>
</dbReference>
<evidence type="ECO:0000256" key="1">
    <source>
        <dbReference type="ARBA" id="ARBA00000185"/>
    </source>
</evidence>
<dbReference type="GO" id="GO:0005737">
    <property type="term" value="C:cytoplasm"/>
    <property type="evidence" value="ECO:0007669"/>
    <property type="project" value="UniProtKB-SubCell"/>
</dbReference>
<keyword evidence="3 9" id="KW-0963">Cytoplasm</keyword>
<dbReference type="PANTHER" id="PTHR43493">
    <property type="entry name" value="DNA GYRASE/TOPOISOMERASE SUBUNIT A"/>
    <property type="match status" value="1"/>
</dbReference>
<dbReference type="InterPro" id="IPR050220">
    <property type="entry name" value="Type_II_DNA_Topoisomerases"/>
</dbReference>
<dbReference type="SMART" id="SM00434">
    <property type="entry name" value="TOP4c"/>
    <property type="match status" value="1"/>
</dbReference>
<dbReference type="InterPro" id="IPR035516">
    <property type="entry name" value="Gyrase/topoIV_suA_C"/>
</dbReference>